<organism evidence="14 15">
    <name type="scientific">Nibricoccus aquaticus</name>
    <dbReference type="NCBI Taxonomy" id="2576891"/>
    <lineage>
        <taxon>Bacteria</taxon>
        <taxon>Pseudomonadati</taxon>
        <taxon>Verrucomicrobiota</taxon>
        <taxon>Opitutia</taxon>
        <taxon>Opitutales</taxon>
        <taxon>Opitutaceae</taxon>
        <taxon>Nibricoccus</taxon>
    </lineage>
</organism>
<dbReference type="UniPathway" id="UPA00074">
    <property type="reaction ID" value="UER00129"/>
</dbReference>
<protein>
    <recommendedName>
        <fullName evidence="4">Phosphoribosylformylglycinamidine cyclo-ligase</fullName>
        <ecNumber evidence="3">6.3.3.1</ecNumber>
    </recommendedName>
    <alternativeName>
        <fullName evidence="9">AIR synthase</fullName>
    </alternativeName>
    <alternativeName>
        <fullName evidence="10">AIRS</fullName>
    </alternativeName>
    <alternativeName>
        <fullName evidence="8">Phosphoribosyl-aminoimidazole synthetase</fullName>
    </alternativeName>
</protein>
<dbReference type="AlphaFoldDB" id="A0A290QMC7"/>
<dbReference type="InterPro" id="IPR036921">
    <property type="entry name" value="PurM-like_N_sf"/>
</dbReference>
<comment type="pathway">
    <text evidence="1">Purine metabolism; IMP biosynthesis via de novo pathway; 5-amino-1-(5-phospho-D-ribosyl)imidazole from N(2)-formyl-N(1)-(5-phospho-D-ribosyl)glycinamide: step 2/2.</text>
</comment>
<accession>A0A290QMC7</accession>
<evidence type="ECO:0000259" key="12">
    <source>
        <dbReference type="Pfam" id="PF00586"/>
    </source>
</evidence>
<evidence type="ECO:0000313" key="14">
    <source>
        <dbReference type="EMBL" id="ATC65751.1"/>
    </source>
</evidence>
<dbReference type="RefSeq" id="WP_096057380.1">
    <property type="nucleotide sequence ID" value="NZ_CP023344.1"/>
</dbReference>
<dbReference type="InterPro" id="IPR004733">
    <property type="entry name" value="PurM_cligase"/>
</dbReference>
<evidence type="ECO:0000259" key="13">
    <source>
        <dbReference type="Pfam" id="PF02769"/>
    </source>
</evidence>
<dbReference type="Gene3D" id="3.90.650.10">
    <property type="entry name" value="PurM-like C-terminal domain"/>
    <property type="match status" value="1"/>
</dbReference>
<evidence type="ECO:0000256" key="2">
    <source>
        <dbReference type="ARBA" id="ARBA00010280"/>
    </source>
</evidence>
<evidence type="ECO:0000256" key="7">
    <source>
        <dbReference type="ARBA" id="ARBA00022840"/>
    </source>
</evidence>
<proteinExistence type="inferred from homology"/>
<dbReference type="GO" id="GO:0004637">
    <property type="term" value="F:phosphoribosylamine-glycine ligase activity"/>
    <property type="evidence" value="ECO:0007669"/>
    <property type="project" value="TreeGrafter"/>
</dbReference>
<comment type="catalytic activity">
    <reaction evidence="11">
        <text>2-formamido-N(1)-(5-O-phospho-beta-D-ribosyl)acetamidine + ATP = 5-amino-1-(5-phospho-beta-D-ribosyl)imidazole + ADP + phosphate + H(+)</text>
        <dbReference type="Rhea" id="RHEA:23032"/>
        <dbReference type="ChEBI" id="CHEBI:15378"/>
        <dbReference type="ChEBI" id="CHEBI:30616"/>
        <dbReference type="ChEBI" id="CHEBI:43474"/>
        <dbReference type="ChEBI" id="CHEBI:137981"/>
        <dbReference type="ChEBI" id="CHEBI:147287"/>
        <dbReference type="ChEBI" id="CHEBI:456216"/>
        <dbReference type="EC" id="6.3.3.1"/>
    </reaction>
</comment>
<evidence type="ECO:0000256" key="8">
    <source>
        <dbReference type="ARBA" id="ARBA00031908"/>
    </source>
</evidence>
<dbReference type="GO" id="GO:0005524">
    <property type="term" value="F:ATP binding"/>
    <property type="evidence" value="ECO:0007669"/>
    <property type="project" value="UniProtKB-KW"/>
</dbReference>
<feature type="domain" description="PurM-like C-terminal" evidence="13">
    <location>
        <begin position="185"/>
        <end position="346"/>
    </location>
</feature>
<evidence type="ECO:0000256" key="9">
    <source>
        <dbReference type="ARBA" id="ARBA00032931"/>
    </source>
</evidence>
<dbReference type="EC" id="6.3.3.1" evidence="3"/>
<dbReference type="Gene3D" id="3.30.1330.10">
    <property type="entry name" value="PurM-like, N-terminal domain"/>
    <property type="match status" value="1"/>
</dbReference>
<keyword evidence="5 14" id="KW-0436">Ligase</keyword>
<evidence type="ECO:0000256" key="3">
    <source>
        <dbReference type="ARBA" id="ARBA00013047"/>
    </source>
</evidence>
<name>A0A290QMC7_9BACT</name>
<evidence type="ECO:0000256" key="6">
    <source>
        <dbReference type="ARBA" id="ARBA00022741"/>
    </source>
</evidence>
<keyword evidence="15" id="KW-1185">Reference proteome</keyword>
<evidence type="ECO:0000256" key="4">
    <source>
        <dbReference type="ARBA" id="ARBA00020367"/>
    </source>
</evidence>
<dbReference type="KEGG" id="vbh:CMV30_18350"/>
<gene>
    <name evidence="14" type="ORF">CMV30_18350</name>
</gene>
<dbReference type="Pfam" id="PF00586">
    <property type="entry name" value="AIRS"/>
    <property type="match status" value="1"/>
</dbReference>
<dbReference type="PANTHER" id="PTHR10520:SF12">
    <property type="entry name" value="TRIFUNCTIONAL PURINE BIOSYNTHETIC PROTEIN ADENOSINE-3"/>
    <property type="match status" value="1"/>
</dbReference>
<dbReference type="InterPro" id="IPR036676">
    <property type="entry name" value="PurM-like_C_sf"/>
</dbReference>
<dbReference type="GO" id="GO:0004641">
    <property type="term" value="F:phosphoribosylformylglycinamidine cyclo-ligase activity"/>
    <property type="evidence" value="ECO:0007669"/>
    <property type="project" value="UniProtKB-EC"/>
</dbReference>
<dbReference type="PANTHER" id="PTHR10520">
    <property type="entry name" value="TRIFUNCTIONAL PURINE BIOSYNTHETIC PROTEIN ADENOSINE-3-RELATED"/>
    <property type="match status" value="1"/>
</dbReference>
<dbReference type="EMBL" id="CP023344">
    <property type="protein sequence ID" value="ATC65751.1"/>
    <property type="molecule type" value="Genomic_DNA"/>
</dbReference>
<dbReference type="GO" id="GO:0046084">
    <property type="term" value="P:adenine biosynthetic process"/>
    <property type="evidence" value="ECO:0007669"/>
    <property type="project" value="TreeGrafter"/>
</dbReference>
<reference evidence="14 15" key="1">
    <citation type="submission" date="2017-09" db="EMBL/GenBank/DDBJ databases">
        <title>Complete genome sequence of Verrucomicrobial strain HZ-65, isolated from freshwater.</title>
        <authorList>
            <person name="Choi A."/>
        </authorList>
    </citation>
    <scope>NUCLEOTIDE SEQUENCE [LARGE SCALE GENOMIC DNA]</scope>
    <source>
        <strain evidence="14 15">HZ-65</strain>
    </source>
</reference>
<evidence type="ECO:0000256" key="1">
    <source>
        <dbReference type="ARBA" id="ARBA00004686"/>
    </source>
</evidence>
<dbReference type="GO" id="GO:0005829">
    <property type="term" value="C:cytosol"/>
    <property type="evidence" value="ECO:0007669"/>
    <property type="project" value="TreeGrafter"/>
</dbReference>
<dbReference type="SUPFAM" id="SSF56042">
    <property type="entry name" value="PurM C-terminal domain-like"/>
    <property type="match status" value="1"/>
</dbReference>
<keyword evidence="6" id="KW-0547">Nucleotide-binding</keyword>
<keyword evidence="7" id="KW-0067">ATP-binding</keyword>
<evidence type="ECO:0000256" key="11">
    <source>
        <dbReference type="ARBA" id="ARBA00049057"/>
    </source>
</evidence>
<dbReference type="Pfam" id="PF02769">
    <property type="entry name" value="AIRS_C"/>
    <property type="match status" value="1"/>
</dbReference>
<feature type="domain" description="PurM-like N-terminal" evidence="12">
    <location>
        <begin position="73"/>
        <end position="172"/>
    </location>
</feature>
<sequence>MSLSYESSGVNYDQLDAFKRACQKAARTTAPLLEQHGYSEPATTRGESAYLMEADDHFLAHVEEGLGTKNLVADVVYKQTGKNFYREIAIDTVATMVNDLITCGALPISIAMHAAVGESAWFTDEKRMNSLVEGWAHACKKSNAVWGGGETPTLRGIVNAETIVLAGSAIGKISPKSLRITGEVRDGDQIVFLASSGVQTNGLTLCRKIADQLPQGYQTPIGFGDTRTYGEALLAPSVIYVEFVRECQQRGIPLNYVAHVTGHGWRKLMRLEEPFVYEIANMRPAPALFQFLEKAGPITTKEMYATFNQGVGFAAYVSPDVLEATLDAARSAGYDAWHAGSVKKESTRKAVTIPSLGLAYEGDTLQVR</sequence>
<dbReference type="InterPro" id="IPR010918">
    <property type="entry name" value="PurM-like_C_dom"/>
</dbReference>
<dbReference type="InterPro" id="IPR016188">
    <property type="entry name" value="PurM-like_N"/>
</dbReference>
<evidence type="ECO:0000256" key="10">
    <source>
        <dbReference type="ARBA" id="ARBA00033093"/>
    </source>
</evidence>
<evidence type="ECO:0000313" key="15">
    <source>
        <dbReference type="Proteomes" id="UP000217265"/>
    </source>
</evidence>
<comment type="similarity">
    <text evidence="2">Belongs to the AIR synthase family.</text>
</comment>
<dbReference type="SUPFAM" id="SSF55326">
    <property type="entry name" value="PurM N-terminal domain-like"/>
    <property type="match status" value="1"/>
</dbReference>
<dbReference type="OrthoDB" id="9802507at2"/>
<evidence type="ECO:0000256" key="5">
    <source>
        <dbReference type="ARBA" id="ARBA00022598"/>
    </source>
</evidence>
<dbReference type="GO" id="GO:0006189">
    <property type="term" value="P:'de novo' IMP biosynthetic process"/>
    <property type="evidence" value="ECO:0007669"/>
    <property type="project" value="UniProtKB-UniPathway"/>
</dbReference>
<dbReference type="Proteomes" id="UP000217265">
    <property type="component" value="Chromosome"/>
</dbReference>